<dbReference type="VEuPathDB" id="FungiDB:AMAG_13283"/>
<dbReference type="EMBL" id="GG745355">
    <property type="protein sequence ID" value="KNE68112.1"/>
    <property type="molecule type" value="Genomic_DNA"/>
</dbReference>
<feature type="compositionally biased region" description="Gly residues" evidence="1">
    <location>
        <begin position="420"/>
        <end position="430"/>
    </location>
</feature>
<sequence length="738" mass="80927">MATKAARPPLNLAELPSLVLDIIVDHVARHDDADGAPLLEQFPSDLFALTATCRSLRHAALKTLVRYYTVARVHGKSKWLMLDLAFWPEGLASDPTYICALEAVDGAEQRLAGRLLPFSVTPTDPAELKRGKPRYLAVPSSWVRGIHLRQEVVRYAKERRVIAFETVLASLRSLQWIQFGTGTPAEWMQRTLREPGMASQLLKLEFAHAAAENLAWLASVSLPNVRVFRVHGHDASIYQHLPDLPSCQVLELDCELQIVTVDALRRFLDLTTHLEVLKITTPVELPRRVLALVDLDAEFPLRFSRMERVLLGARTYRQLVPANGSRTALRIKHLRLIDDVGMSLPIPLHWLDSLPNLMSLDLDHLDGTGVFLLPQNVVQIAALPRLRYLDAVVYPRADVGDEGWDLDDESGSGSSQVDGSGAGESDGGENGDSHCLQGVQFPALVFARSSRHLFYLLHCATLPALLEAAVIVDAEPATVHLPTMPILDNLVLVSETGLDRRHLPLTLASDLTVVTPQLSGLHCHVPVNFAHTLAHPTIDDLTMPSPSWNRLRGSIDLPALANLAIVTPTHHRAEPVRHLQVLESGRASTTLHTITFPNPMSMDLTAVWDLTNLPAIDDFAAFNLAILAKGGDGNVRLAYSRASPGVWTELLGAHVDGAVNQATIVIQNTDVPIDRDMVVAVGQWAVLEKAPRVCIEVPADVYHALGVKRIVEDLQAEYGGAGLTVEAKVLSEVRTTDQ</sequence>
<dbReference type="AlphaFoldDB" id="A0A0L0T036"/>
<dbReference type="Proteomes" id="UP000054350">
    <property type="component" value="Unassembled WGS sequence"/>
</dbReference>
<feature type="region of interest" description="Disordered" evidence="1">
    <location>
        <begin position="403"/>
        <end position="431"/>
    </location>
</feature>
<dbReference type="OrthoDB" id="5553992at2759"/>
<protein>
    <submittedName>
        <fullName evidence="2">Uncharacterized protein</fullName>
    </submittedName>
</protein>
<proteinExistence type="predicted"/>
<accession>A0A0L0T036</accession>
<reference evidence="3" key="2">
    <citation type="submission" date="2009-11" db="EMBL/GenBank/DDBJ databases">
        <title>The Genome Sequence of Allomyces macrogynus strain ATCC 38327.</title>
        <authorList>
            <consortium name="The Broad Institute Genome Sequencing Platform"/>
            <person name="Russ C."/>
            <person name="Cuomo C."/>
            <person name="Shea T."/>
            <person name="Young S.K."/>
            <person name="Zeng Q."/>
            <person name="Koehrsen M."/>
            <person name="Haas B."/>
            <person name="Borodovsky M."/>
            <person name="Guigo R."/>
            <person name="Alvarado L."/>
            <person name="Berlin A."/>
            <person name="Borenstein D."/>
            <person name="Chen Z."/>
            <person name="Engels R."/>
            <person name="Freedman E."/>
            <person name="Gellesch M."/>
            <person name="Goldberg J."/>
            <person name="Griggs A."/>
            <person name="Gujja S."/>
            <person name="Heiman D."/>
            <person name="Hepburn T."/>
            <person name="Howarth C."/>
            <person name="Jen D."/>
            <person name="Larson L."/>
            <person name="Lewis B."/>
            <person name="Mehta T."/>
            <person name="Park D."/>
            <person name="Pearson M."/>
            <person name="Roberts A."/>
            <person name="Saif S."/>
            <person name="Shenoy N."/>
            <person name="Sisk P."/>
            <person name="Stolte C."/>
            <person name="Sykes S."/>
            <person name="Walk T."/>
            <person name="White J."/>
            <person name="Yandava C."/>
            <person name="Burger G."/>
            <person name="Gray M.W."/>
            <person name="Holland P.W.H."/>
            <person name="King N."/>
            <person name="Lang F.B.F."/>
            <person name="Roger A.J."/>
            <person name="Ruiz-Trillo I."/>
            <person name="Lander E."/>
            <person name="Nusbaum C."/>
        </authorList>
    </citation>
    <scope>NUCLEOTIDE SEQUENCE [LARGE SCALE GENOMIC DNA]</scope>
    <source>
        <strain evidence="3">ATCC 38327</strain>
    </source>
</reference>
<evidence type="ECO:0000256" key="1">
    <source>
        <dbReference type="SAM" id="MobiDB-lite"/>
    </source>
</evidence>
<gene>
    <name evidence="2" type="ORF">AMAG_13283</name>
</gene>
<organism evidence="2 3">
    <name type="scientific">Allomyces macrogynus (strain ATCC 38327)</name>
    <name type="common">Allomyces javanicus var. macrogynus</name>
    <dbReference type="NCBI Taxonomy" id="578462"/>
    <lineage>
        <taxon>Eukaryota</taxon>
        <taxon>Fungi</taxon>
        <taxon>Fungi incertae sedis</taxon>
        <taxon>Blastocladiomycota</taxon>
        <taxon>Blastocladiomycetes</taxon>
        <taxon>Blastocladiales</taxon>
        <taxon>Blastocladiaceae</taxon>
        <taxon>Allomyces</taxon>
    </lineage>
</organism>
<name>A0A0L0T036_ALLM3</name>
<evidence type="ECO:0000313" key="2">
    <source>
        <dbReference type="EMBL" id="KNE68112.1"/>
    </source>
</evidence>
<keyword evidence="3" id="KW-1185">Reference proteome</keyword>
<reference evidence="2 3" key="1">
    <citation type="submission" date="2009-11" db="EMBL/GenBank/DDBJ databases">
        <title>Annotation of Allomyces macrogynus ATCC 38327.</title>
        <authorList>
            <consortium name="The Broad Institute Genome Sequencing Platform"/>
            <person name="Russ C."/>
            <person name="Cuomo C."/>
            <person name="Burger G."/>
            <person name="Gray M.W."/>
            <person name="Holland P.W.H."/>
            <person name="King N."/>
            <person name="Lang F.B.F."/>
            <person name="Roger A.J."/>
            <person name="Ruiz-Trillo I."/>
            <person name="Young S.K."/>
            <person name="Zeng Q."/>
            <person name="Gargeya S."/>
            <person name="Fitzgerald M."/>
            <person name="Haas B."/>
            <person name="Abouelleil A."/>
            <person name="Alvarado L."/>
            <person name="Arachchi H.M."/>
            <person name="Berlin A."/>
            <person name="Chapman S.B."/>
            <person name="Gearin G."/>
            <person name="Goldberg J."/>
            <person name="Griggs A."/>
            <person name="Gujja S."/>
            <person name="Hansen M."/>
            <person name="Heiman D."/>
            <person name="Howarth C."/>
            <person name="Larimer J."/>
            <person name="Lui A."/>
            <person name="MacDonald P.J.P."/>
            <person name="McCowen C."/>
            <person name="Montmayeur A."/>
            <person name="Murphy C."/>
            <person name="Neiman D."/>
            <person name="Pearson M."/>
            <person name="Priest M."/>
            <person name="Roberts A."/>
            <person name="Saif S."/>
            <person name="Shea T."/>
            <person name="Sisk P."/>
            <person name="Stolte C."/>
            <person name="Sykes S."/>
            <person name="Wortman J."/>
            <person name="Nusbaum C."/>
            <person name="Birren B."/>
        </authorList>
    </citation>
    <scope>NUCLEOTIDE SEQUENCE [LARGE SCALE GENOMIC DNA]</scope>
    <source>
        <strain evidence="2 3">ATCC 38327</strain>
    </source>
</reference>
<evidence type="ECO:0000313" key="3">
    <source>
        <dbReference type="Proteomes" id="UP000054350"/>
    </source>
</evidence>